<dbReference type="InParanoid" id="A2ED55"/>
<dbReference type="OrthoDB" id="5581181at2759"/>
<dbReference type="AlphaFoldDB" id="A2ED55"/>
<feature type="region of interest" description="Disordered" evidence="2">
    <location>
        <begin position="1"/>
        <end position="60"/>
    </location>
</feature>
<proteinExistence type="inferred from homology"/>
<dbReference type="KEGG" id="tva:4767329"/>
<evidence type="ECO:0000256" key="1">
    <source>
        <dbReference type="PROSITE-ProRule" id="PRU00330"/>
    </source>
</evidence>
<name>A2ED55_TRIV3</name>
<dbReference type="Gene3D" id="1.20.1310.10">
    <property type="entry name" value="Cullin Repeats"/>
    <property type="match status" value="1"/>
</dbReference>
<keyword evidence="5" id="KW-1185">Reference proteome</keyword>
<dbReference type="GO" id="GO:0016567">
    <property type="term" value="P:protein ubiquitination"/>
    <property type="evidence" value="ECO:0000318"/>
    <property type="project" value="GO_Central"/>
</dbReference>
<dbReference type="PROSITE" id="PS50069">
    <property type="entry name" value="CULLIN_2"/>
    <property type="match status" value="1"/>
</dbReference>
<dbReference type="InterPro" id="IPR016158">
    <property type="entry name" value="Cullin_homology"/>
</dbReference>
<dbReference type="RefSeq" id="XP_001321633.1">
    <property type="nucleotide sequence ID" value="XM_001321598.1"/>
</dbReference>
<dbReference type="EMBL" id="DS113358">
    <property type="protein sequence ID" value="EAY09410.1"/>
    <property type="molecule type" value="Genomic_DNA"/>
</dbReference>
<accession>A2ED55</accession>
<evidence type="ECO:0000313" key="4">
    <source>
        <dbReference type="EMBL" id="EAY09410.1"/>
    </source>
</evidence>
<dbReference type="GO" id="GO:0030674">
    <property type="term" value="F:protein-macromolecule adaptor activity"/>
    <property type="evidence" value="ECO:0000318"/>
    <property type="project" value="GO_Central"/>
</dbReference>
<dbReference type="VEuPathDB" id="TrichDB:TVAG_420320"/>
<gene>
    <name evidence="4" type="ORF">TVAG_420320</name>
</gene>
<dbReference type="Pfam" id="PF10557">
    <property type="entry name" value="Cullin_Nedd8"/>
    <property type="match status" value="1"/>
</dbReference>
<dbReference type="SMR" id="A2ED55"/>
<dbReference type="InterPro" id="IPR019559">
    <property type="entry name" value="Cullin_neddylation_domain"/>
</dbReference>
<dbReference type="SUPFAM" id="SSF75632">
    <property type="entry name" value="Cullin homology domain"/>
    <property type="match status" value="1"/>
</dbReference>
<dbReference type="STRING" id="5722.A2ED55"/>
<feature type="compositionally biased region" description="Polar residues" evidence="2">
    <location>
        <begin position="48"/>
        <end position="60"/>
    </location>
</feature>
<feature type="domain" description="Cullin family profile" evidence="3">
    <location>
        <begin position="360"/>
        <end position="506"/>
    </location>
</feature>
<evidence type="ECO:0000256" key="2">
    <source>
        <dbReference type="SAM" id="MobiDB-lite"/>
    </source>
</evidence>
<evidence type="ECO:0000259" key="3">
    <source>
        <dbReference type="PROSITE" id="PS50069"/>
    </source>
</evidence>
<evidence type="ECO:0000313" key="5">
    <source>
        <dbReference type="Proteomes" id="UP000001542"/>
    </source>
</evidence>
<dbReference type="InterPro" id="IPR036390">
    <property type="entry name" value="WH_DNA-bd_sf"/>
</dbReference>
<dbReference type="InterPro" id="IPR045093">
    <property type="entry name" value="Cullin"/>
</dbReference>
<protein>
    <recommendedName>
        <fullName evidence="3">Cullin family profile domain-containing protein</fullName>
    </recommendedName>
</protein>
<dbReference type="InterPro" id="IPR036317">
    <property type="entry name" value="Cullin_homology_sf"/>
</dbReference>
<comment type="similarity">
    <text evidence="1">Belongs to the cullin family.</text>
</comment>
<sequence length="685" mass="79208">MRRGLPPQRQSIKKLPSTKTLPSVKKSLASTSSIPKSKYPISPPKTPGDSSVRVSKIKSTSKIAPPKPDIIIVNAINSIFKNEQTKTSFVHVFSATQQVDDNNTISKLFAHFREQILDKLDFLKIVTVEDLIDHYDLFNSQISKIQSFMKFLGRKNILDSRNNLPIWKFNEELAKHENKCFTIARELWLDHVHKRVLNDLSKEIKIIFQNLVKNNNSQSESIVQRLYAIFKDLGLDYIQSVSDLFNMTYNIEHKDKSPSEKLQFLMYDLNRLSQVFPMEKLQELIFLNHIDDFLVPLLKNRDDVLLPMLPEFITPNLASEYSKKVVEYMESVSLPVDFFSLAEFLRYFSSIIPNSLPVRKYVGNYLNRTTTNFPSSLAFVFFAHIELTDNLKPLANLIPLYTNQDDISDEINKYLMKRLLQHRSSDITLERKLIETLKSVVGRDLVRTASLILNNYKITDNMMIVCKPLWIRVIPDDSIKLPKEMEQSLNVLTQKYKSYYQKVQLSGIYSTVNVNCKYEKEEKTVIMSILQYNIIKLLESGITMVQDMGTTTEIVKKHMKPLIKAKFICKVPGGFSISKTPISGKKINVYEYTIKSKKSQVKKKEKKTEEKPPEDHLNGVRAAAIKIMKNENKLSRDSLKKSILQITSKLFETYDDEMNRAIKSLIFDQYLSVDKNDENILHYVP</sequence>
<organism evidence="4 5">
    <name type="scientific">Trichomonas vaginalis (strain ATCC PRA-98 / G3)</name>
    <dbReference type="NCBI Taxonomy" id="412133"/>
    <lineage>
        <taxon>Eukaryota</taxon>
        <taxon>Metamonada</taxon>
        <taxon>Parabasalia</taxon>
        <taxon>Trichomonadida</taxon>
        <taxon>Trichomonadidae</taxon>
        <taxon>Trichomonas</taxon>
    </lineage>
</organism>
<dbReference type="VEuPathDB" id="TrichDB:TVAGG3_0424950"/>
<dbReference type="GO" id="GO:0031625">
    <property type="term" value="F:ubiquitin protein ligase binding"/>
    <property type="evidence" value="ECO:0000318"/>
    <property type="project" value="GO_Central"/>
</dbReference>
<dbReference type="GO" id="GO:0019005">
    <property type="term" value="C:SCF ubiquitin ligase complex"/>
    <property type="evidence" value="ECO:0000318"/>
    <property type="project" value="GO_Central"/>
</dbReference>
<dbReference type="GO" id="GO:0031146">
    <property type="term" value="P:SCF-dependent proteasomal ubiquitin-dependent protein catabolic process"/>
    <property type="evidence" value="ECO:0000318"/>
    <property type="project" value="GO_Central"/>
</dbReference>
<dbReference type="SUPFAM" id="SSF46785">
    <property type="entry name" value="Winged helix' DNA-binding domain"/>
    <property type="match status" value="1"/>
</dbReference>
<dbReference type="PANTHER" id="PTHR11932">
    <property type="entry name" value="CULLIN"/>
    <property type="match status" value="1"/>
</dbReference>
<dbReference type="Proteomes" id="UP000001542">
    <property type="component" value="Unassembled WGS sequence"/>
</dbReference>
<dbReference type="Gene3D" id="1.10.10.10">
    <property type="entry name" value="Winged helix-like DNA-binding domain superfamily/Winged helix DNA-binding domain"/>
    <property type="match status" value="1"/>
</dbReference>
<dbReference type="InterPro" id="IPR036388">
    <property type="entry name" value="WH-like_DNA-bd_sf"/>
</dbReference>
<dbReference type="Gene3D" id="3.30.230.130">
    <property type="entry name" value="Cullin, Chain C, Domain 2"/>
    <property type="match status" value="1"/>
</dbReference>
<reference evidence="4" key="2">
    <citation type="journal article" date="2007" name="Science">
        <title>Draft genome sequence of the sexually transmitted pathogen Trichomonas vaginalis.</title>
        <authorList>
            <person name="Carlton J.M."/>
            <person name="Hirt R.P."/>
            <person name="Silva J.C."/>
            <person name="Delcher A.L."/>
            <person name="Schatz M."/>
            <person name="Zhao Q."/>
            <person name="Wortman J.R."/>
            <person name="Bidwell S.L."/>
            <person name="Alsmark U.C.M."/>
            <person name="Besteiro S."/>
            <person name="Sicheritz-Ponten T."/>
            <person name="Noel C.J."/>
            <person name="Dacks J.B."/>
            <person name="Foster P.G."/>
            <person name="Simillion C."/>
            <person name="Van de Peer Y."/>
            <person name="Miranda-Saavedra D."/>
            <person name="Barton G.J."/>
            <person name="Westrop G.D."/>
            <person name="Mueller S."/>
            <person name="Dessi D."/>
            <person name="Fiori P.L."/>
            <person name="Ren Q."/>
            <person name="Paulsen I."/>
            <person name="Zhang H."/>
            <person name="Bastida-Corcuera F.D."/>
            <person name="Simoes-Barbosa A."/>
            <person name="Brown M.T."/>
            <person name="Hayes R.D."/>
            <person name="Mukherjee M."/>
            <person name="Okumura C.Y."/>
            <person name="Schneider R."/>
            <person name="Smith A.J."/>
            <person name="Vanacova S."/>
            <person name="Villalvazo M."/>
            <person name="Haas B.J."/>
            <person name="Pertea M."/>
            <person name="Feldblyum T.V."/>
            <person name="Utterback T.R."/>
            <person name="Shu C.L."/>
            <person name="Osoegawa K."/>
            <person name="de Jong P.J."/>
            <person name="Hrdy I."/>
            <person name="Horvathova L."/>
            <person name="Zubacova Z."/>
            <person name="Dolezal P."/>
            <person name="Malik S.B."/>
            <person name="Logsdon J.M. Jr."/>
            <person name="Henze K."/>
            <person name="Gupta A."/>
            <person name="Wang C.C."/>
            <person name="Dunne R.L."/>
            <person name="Upcroft J.A."/>
            <person name="Upcroft P."/>
            <person name="White O."/>
            <person name="Salzberg S.L."/>
            <person name="Tang P."/>
            <person name="Chiu C.-H."/>
            <person name="Lee Y.-S."/>
            <person name="Embley T.M."/>
            <person name="Coombs G.H."/>
            <person name="Mottram J.C."/>
            <person name="Tachezy J."/>
            <person name="Fraser-Liggett C.M."/>
            <person name="Johnson P.J."/>
        </authorList>
    </citation>
    <scope>NUCLEOTIDE SEQUENCE [LARGE SCALE GENOMIC DNA]</scope>
    <source>
        <strain evidence="4">G3</strain>
    </source>
</reference>
<feature type="compositionally biased region" description="Low complexity" evidence="2">
    <location>
        <begin position="30"/>
        <end position="40"/>
    </location>
</feature>
<reference evidence="4" key="1">
    <citation type="submission" date="2006-10" db="EMBL/GenBank/DDBJ databases">
        <authorList>
            <person name="Amadeo P."/>
            <person name="Zhao Q."/>
            <person name="Wortman J."/>
            <person name="Fraser-Liggett C."/>
            <person name="Carlton J."/>
        </authorList>
    </citation>
    <scope>NUCLEOTIDE SEQUENCE</scope>
    <source>
        <strain evidence="4">G3</strain>
    </source>
</reference>